<accession>A0ACC0TUA4</accession>
<proteinExistence type="predicted"/>
<evidence type="ECO:0000313" key="1">
    <source>
        <dbReference type="EMBL" id="KAI9443770.1"/>
    </source>
</evidence>
<reference evidence="1" key="1">
    <citation type="submission" date="2021-03" db="EMBL/GenBank/DDBJ databases">
        <title>Evolutionary priming and transition to the ectomycorrhizal habit in an iconic lineage of mushroom-forming fungi: is preadaptation a requirement?</title>
        <authorList>
            <consortium name="DOE Joint Genome Institute"/>
            <person name="Looney B.P."/>
            <person name="Miyauchi S."/>
            <person name="Morin E."/>
            <person name="Drula E."/>
            <person name="Courty P.E."/>
            <person name="Chicoki N."/>
            <person name="Fauchery L."/>
            <person name="Kohler A."/>
            <person name="Kuo A."/>
            <person name="LaButti K."/>
            <person name="Pangilinan J."/>
            <person name="Lipzen A."/>
            <person name="Riley R."/>
            <person name="Andreopoulos W."/>
            <person name="He G."/>
            <person name="Johnson J."/>
            <person name="Barry K.W."/>
            <person name="Grigoriev I.V."/>
            <person name="Nagy L."/>
            <person name="Hibbett D."/>
            <person name="Henrissat B."/>
            <person name="Matheny P.B."/>
            <person name="Labbe J."/>
            <person name="Martin A.F."/>
        </authorList>
    </citation>
    <scope>NUCLEOTIDE SEQUENCE</scope>
    <source>
        <strain evidence="1">BPL698</strain>
    </source>
</reference>
<protein>
    <submittedName>
        <fullName evidence="1">4-hydroxybenzoyl-CoA thioesterase</fullName>
    </submittedName>
</protein>
<dbReference type="Proteomes" id="UP001207468">
    <property type="component" value="Unassembled WGS sequence"/>
</dbReference>
<gene>
    <name evidence="1" type="ORF">F5148DRAFT_1153821</name>
</gene>
<name>A0ACC0TUA4_9AGAM</name>
<comment type="caution">
    <text evidence="1">The sequence shown here is derived from an EMBL/GenBank/DDBJ whole genome shotgun (WGS) entry which is preliminary data.</text>
</comment>
<dbReference type="EMBL" id="JAGFNK010000683">
    <property type="protein sequence ID" value="KAI9443770.1"/>
    <property type="molecule type" value="Genomic_DNA"/>
</dbReference>
<sequence>MYESETQLRVRYAETDQMGIVYYGNYAQYFEVGRVESIRGLGYTYKTMEEEGVIMPVIELNIKYLRSAMYDDLITVKTTVRELPDNHRIEFFQEVFNEQGKLLTTGKVVLYFLDAKTRQKTTMPHTLKEKLLPYFK</sequence>
<organism evidence="1 2">
    <name type="scientific">Russula earlei</name>
    <dbReference type="NCBI Taxonomy" id="71964"/>
    <lineage>
        <taxon>Eukaryota</taxon>
        <taxon>Fungi</taxon>
        <taxon>Dikarya</taxon>
        <taxon>Basidiomycota</taxon>
        <taxon>Agaricomycotina</taxon>
        <taxon>Agaricomycetes</taxon>
        <taxon>Russulales</taxon>
        <taxon>Russulaceae</taxon>
        <taxon>Russula</taxon>
    </lineage>
</organism>
<keyword evidence="2" id="KW-1185">Reference proteome</keyword>
<evidence type="ECO:0000313" key="2">
    <source>
        <dbReference type="Proteomes" id="UP001207468"/>
    </source>
</evidence>